<dbReference type="CDD" id="cd05382">
    <property type="entry name" value="CAP_GAPR1-like"/>
    <property type="match status" value="1"/>
</dbReference>
<organism evidence="2">
    <name type="scientific">Strongyloides ratti</name>
    <name type="common">Parasitic roundworm</name>
    <dbReference type="NCBI Taxonomy" id="34506"/>
    <lineage>
        <taxon>Eukaryota</taxon>
        <taxon>Metazoa</taxon>
        <taxon>Ecdysozoa</taxon>
        <taxon>Nematoda</taxon>
        <taxon>Chromadorea</taxon>
        <taxon>Rhabditida</taxon>
        <taxon>Tylenchina</taxon>
        <taxon>Panagrolaimomorpha</taxon>
        <taxon>Strongyloidoidea</taxon>
        <taxon>Strongyloididae</taxon>
        <taxon>Strongyloides</taxon>
    </lineage>
</organism>
<dbReference type="Proteomes" id="UP000035682">
    <property type="component" value="Unplaced"/>
</dbReference>
<dbReference type="EMBL" id="LN609529">
    <property type="protein sequence ID" value="CEF66624.1"/>
    <property type="molecule type" value="Genomic_DNA"/>
</dbReference>
<dbReference type="STRING" id="34506.A0A090MY61"/>
<dbReference type="InterPro" id="IPR034113">
    <property type="entry name" value="SCP_GAPR1-like"/>
</dbReference>
<dbReference type="WormBase" id="SRAE_2000129200">
    <property type="protein sequence ID" value="SRP01298"/>
    <property type="gene ID" value="WBGene00261495"/>
</dbReference>
<dbReference type="CTD" id="36378989"/>
<dbReference type="Gene3D" id="3.40.33.10">
    <property type="entry name" value="CAP"/>
    <property type="match status" value="1"/>
</dbReference>
<evidence type="ECO:0000313" key="2">
    <source>
        <dbReference type="EMBL" id="CEF66624.1"/>
    </source>
</evidence>
<accession>A0A090MY61</accession>
<reference evidence="4" key="2">
    <citation type="submission" date="2020-12" db="UniProtKB">
        <authorList>
            <consortium name="WormBaseParasite"/>
        </authorList>
    </citation>
    <scope>IDENTIFICATION</scope>
</reference>
<evidence type="ECO:0000313" key="4">
    <source>
        <dbReference type="WBParaSite" id="SRAE_2000129200.1"/>
    </source>
</evidence>
<dbReference type="AlphaFoldDB" id="A0A090MY61"/>
<dbReference type="OrthoDB" id="337038at2759"/>
<dbReference type="SUPFAM" id="SSF55797">
    <property type="entry name" value="PR-1-like"/>
    <property type="match status" value="1"/>
</dbReference>
<evidence type="ECO:0000313" key="3">
    <source>
        <dbReference type="Proteomes" id="UP000035682"/>
    </source>
</evidence>
<protein>
    <submittedName>
        <fullName evidence="2 4">CAP domain-containing protein</fullName>
    </submittedName>
</protein>
<proteinExistence type="predicted"/>
<dbReference type="Pfam" id="PF00188">
    <property type="entry name" value="CAP"/>
    <property type="match status" value="1"/>
</dbReference>
<dbReference type="GeneID" id="36378989"/>
<feature type="domain" description="SCP" evidence="1">
    <location>
        <begin position="120"/>
        <end position="248"/>
    </location>
</feature>
<dbReference type="FunFam" id="3.40.33.10:FF:000010">
    <property type="entry name" value="Predicted protein"/>
    <property type="match status" value="1"/>
</dbReference>
<keyword evidence="3" id="KW-1185">Reference proteome</keyword>
<gene>
    <name evidence="2 4 5" type="ORF">SRAE_2000129200</name>
</gene>
<name>A0A090MY61_STRRB</name>
<sequence>MHIIYNVVFIILILPYLITSRRHTFIVTKIHSDQTFYYLFSGKKYNSINEVVKKIKNKHSNLVFVGAKKSKSKKNINKKKKQIIKNKGKKLKVTKSPITTINPNSVLIKTNISNADYNQLIKKFYQDTNNYRKKHQVPTLKINPFIQVFAKMCAHRLAKQDTLKNDTDKKYGENIYFSEGSAVDAVNKWYNEIKKYDYNKPEAFSQARHFTALVWKSTTEMGCGLAQGTQKNRFYVCCKYAKPGNVIGEFKENVLPPKY</sequence>
<evidence type="ECO:0000259" key="1">
    <source>
        <dbReference type="SMART" id="SM00198"/>
    </source>
</evidence>
<reference evidence="2 3" key="1">
    <citation type="submission" date="2014-09" db="EMBL/GenBank/DDBJ databases">
        <authorList>
            <person name="Martin A.A."/>
        </authorList>
    </citation>
    <scope>NUCLEOTIDE SEQUENCE</scope>
    <source>
        <strain evidence="3">ED321</strain>
        <strain evidence="2">ED321 Heterogonic</strain>
    </source>
</reference>
<dbReference type="WBParaSite" id="SRAE_2000129200.1">
    <property type="protein sequence ID" value="SRAE_2000129200.1"/>
    <property type="gene ID" value="WBGene00261495"/>
</dbReference>
<dbReference type="PRINTS" id="PR00837">
    <property type="entry name" value="V5TPXLIKE"/>
</dbReference>
<dbReference type="RefSeq" id="XP_024505824.1">
    <property type="nucleotide sequence ID" value="XM_024652226.1"/>
</dbReference>
<dbReference type="InterPro" id="IPR014044">
    <property type="entry name" value="CAP_dom"/>
</dbReference>
<evidence type="ECO:0000313" key="5">
    <source>
        <dbReference type="WormBase" id="SRAE_2000129200"/>
    </source>
</evidence>
<dbReference type="SMART" id="SM00198">
    <property type="entry name" value="SCP"/>
    <property type="match status" value="1"/>
</dbReference>
<dbReference type="InterPro" id="IPR001283">
    <property type="entry name" value="CRISP-related"/>
</dbReference>
<dbReference type="InterPro" id="IPR035940">
    <property type="entry name" value="CAP_sf"/>
</dbReference>
<dbReference type="PANTHER" id="PTHR10334">
    <property type="entry name" value="CYSTEINE-RICH SECRETORY PROTEIN-RELATED"/>
    <property type="match status" value="1"/>
</dbReference>